<evidence type="ECO:0000256" key="1">
    <source>
        <dbReference type="ARBA" id="ARBA00005614"/>
    </source>
</evidence>
<evidence type="ECO:0000313" key="9">
    <source>
        <dbReference type="EMBL" id="RPF27105.1"/>
    </source>
</evidence>
<keyword evidence="5 6" id="KW-0378">Hydrolase</keyword>
<dbReference type="PROSITE" id="PS00151">
    <property type="entry name" value="ACYLPHOSPHATASE_2"/>
    <property type="match status" value="1"/>
</dbReference>
<evidence type="ECO:0000259" key="8">
    <source>
        <dbReference type="PROSITE" id="PS51160"/>
    </source>
</evidence>
<dbReference type="SUPFAM" id="SSF54975">
    <property type="entry name" value="Acylphosphatase/BLUF domain-like"/>
    <property type="match status" value="1"/>
</dbReference>
<evidence type="ECO:0000256" key="2">
    <source>
        <dbReference type="ARBA" id="ARBA00012150"/>
    </source>
</evidence>
<evidence type="ECO:0000313" key="10">
    <source>
        <dbReference type="Proteomes" id="UP000280726"/>
    </source>
</evidence>
<comment type="similarity">
    <text evidence="1 7">Belongs to the acylphosphatase family.</text>
</comment>
<proteinExistence type="inferred from homology"/>
<keyword evidence="10" id="KW-1185">Reference proteome</keyword>
<dbReference type="EMBL" id="RKRA01000001">
    <property type="protein sequence ID" value="RPF27105.1"/>
    <property type="molecule type" value="Genomic_DNA"/>
</dbReference>
<dbReference type="RefSeq" id="WP_123916404.1">
    <property type="nucleotide sequence ID" value="NZ_RKRA01000001.1"/>
</dbReference>
<dbReference type="GO" id="GO:0003998">
    <property type="term" value="F:acylphosphatase activity"/>
    <property type="evidence" value="ECO:0007669"/>
    <property type="project" value="UniProtKB-EC"/>
</dbReference>
<dbReference type="AlphaFoldDB" id="A0A3N5A177"/>
<evidence type="ECO:0000256" key="4">
    <source>
        <dbReference type="ARBA" id="ARBA00047645"/>
    </source>
</evidence>
<accession>A0A3N5A177</accession>
<comment type="caution">
    <text evidence="9">The sequence shown here is derived from an EMBL/GenBank/DDBJ whole genome shotgun (WGS) entry which is preliminary data.</text>
</comment>
<dbReference type="InterPro" id="IPR001792">
    <property type="entry name" value="Acylphosphatase-like_dom"/>
</dbReference>
<dbReference type="OrthoDB" id="3182027at2"/>
<dbReference type="PROSITE" id="PS51160">
    <property type="entry name" value="ACYLPHOSPHATASE_3"/>
    <property type="match status" value="1"/>
</dbReference>
<dbReference type="InterPro" id="IPR017968">
    <property type="entry name" value="Acylphosphatase_CS"/>
</dbReference>
<reference evidence="9 10" key="1">
    <citation type="submission" date="2018-11" db="EMBL/GenBank/DDBJ databases">
        <title>Sequencing the genomes of 1000 actinobacteria strains.</title>
        <authorList>
            <person name="Klenk H.-P."/>
        </authorList>
    </citation>
    <scope>NUCLEOTIDE SEQUENCE [LARGE SCALE GENOMIC DNA]</scope>
    <source>
        <strain evidence="9 10">DSM 14418</strain>
    </source>
</reference>
<sequence length="88" mass="9551">MIRRRVVIRGLVQGVGFRFSCADAAQRAGVRGWAANRPDGTVEAVFEGEPDAVAAMVRWCGRGPRYAEVTGVDVHEEEPEGLAGFDTF</sequence>
<evidence type="ECO:0000256" key="6">
    <source>
        <dbReference type="RuleBase" id="RU000553"/>
    </source>
</evidence>
<feature type="active site" evidence="5">
    <location>
        <position position="36"/>
    </location>
</feature>
<dbReference type="Pfam" id="PF00708">
    <property type="entry name" value="Acylphosphatase"/>
    <property type="match status" value="1"/>
</dbReference>
<feature type="active site" evidence="5">
    <location>
        <position position="18"/>
    </location>
</feature>
<evidence type="ECO:0000256" key="3">
    <source>
        <dbReference type="ARBA" id="ARBA00015991"/>
    </source>
</evidence>
<dbReference type="InterPro" id="IPR036046">
    <property type="entry name" value="Acylphosphatase-like_dom_sf"/>
</dbReference>
<evidence type="ECO:0000256" key="5">
    <source>
        <dbReference type="PROSITE-ProRule" id="PRU00520"/>
    </source>
</evidence>
<dbReference type="Proteomes" id="UP000280726">
    <property type="component" value="Unassembled WGS sequence"/>
</dbReference>
<gene>
    <name evidence="9" type="ORF">EDD32_1569</name>
</gene>
<protein>
    <recommendedName>
        <fullName evidence="3 5">Acylphosphatase</fullName>
        <ecNumber evidence="2 5">3.6.1.7</ecNumber>
    </recommendedName>
</protein>
<evidence type="ECO:0000256" key="7">
    <source>
        <dbReference type="RuleBase" id="RU004168"/>
    </source>
</evidence>
<dbReference type="EC" id="3.6.1.7" evidence="2 5"/>
<dbReference type="PANTHER" id="PTHR47268">
    <property type="entry name" value="ACYLPHOSPHATASE"/>
    <property type="match status" value="1"/>
</dbReference>
<dbReference type="Gene3D" id="3.30.70.100">
    <property type="match status" value="1"/>
</dbReference>
<comment type="catalytic activity">
    <reaction evidence="4 5 6">
        <text>an acyl phosphate + H2O = a carboxylate + phosphate + H(+)</text>
        <dbReference type="Rhea" id="RHEA:14965"/>
        <dbReference type="ChEBI" id="CHEBI:15377"/>
        <dbReference type="ChEBI" id="CHEBI:15378"/>
        <dbReference type="ChEBI" id="CHEBI:29067"/>
        <dbReference type="ChEBI" id="CHEBI:43474"/>
        <dbReference type="ChEBI" id="CHEBI:59918"/>
        <dbReference type="EC" id="3.6.1.7"/>
    </reaction>
</comment>
<dbReference type="PROSITE" id="PS00150">
    <property type="entry name" value="ACYLPHOSPHATASE_1"/>
    <property type="match status" value="1"/>
</dbReference>
<feature type="domain" description="Acylphosphatase-like" evidence="8">
    <location>
        <begin position="3"/>
        <end position="88"/>
    </location>
</feature>
<name>A0A3N5A177_9MICO</name>
<dbReference type="PANTHER" id="PTHR47268:SF4">
    <property type="entry name" value="ACYLPHOSPHATASE"/>
    <property type="match status" value="1"/>
</dbReference>
<dbReference type="InterPro" id="IPR020456">
    <property type="entry name" value="Acylphosphatase"/>
</dbReference>
<organism evidence="9 10">
    <name type="scientific">Georgenia muralis</name>
    <dbReference type="NCBI Taxonomy" id="154117"/>
    <lineage>
        <taxon>Bacteria</taxon>
        <taxon>Bacillati</taxon>
        <taxon>Actinomycetota</taxon>
        <taxon>Actinomycetes</taxon>
        <taxon>Micrococcales</taxon>
        <taxon>Bogoriellaceae</taxon>
        <taxon>Georgenia</taxon>
    </lineage>
</organism>